<accession>A0ABQ3XEW3</accession>
<proteinExistence type="predicted"/>
<comment type="caution">
    <text evidence="2">The sequence shown here is derived from an EMBL/GenBank/DDBJ whole genome shotgun (WGS) entry which is preliminary data.</text>
</comment>
<evidence type="ECO:0000313" key="2">
    <source>
        <dbReference type="EMBL" id="GID57032.1"/>
    </source>
</evidence>
<evidence type="ECO:0000313" key="3">
    <source>
        <dbReference type="Proteomes" id="UP000612282"/>
    </source>
</evidence>
<evidence type="ECO:0000256" key="1">
    <source>
        <dbReference type="SAM" id="MobiDB-lite"/>
    </source>
</evidence>
<organism evidence="2 3">
    <name type="scientific">Actinoplanes couchii</name>
    <dbReference type="NCBI Taxonomy" id="403638"/>
    <lineage>
        <taxon>Bacteria</taxon>
        <taxon>Bacillati</taxon>
        <taxon>Actinomycetota</taxon>
        <taxon>Actinomycetes</taxon>
        <taxon>Micromonosporales</taxon>
        <taxon>Micromonosporaceae</taxon>
        <taxon>Actinoplanes</taxon>
    </lineage>
</organism>
<protein>
    <submittedName>
        <fullName evidence="2">Uncharacterized protein</fullName>
    </submittedName>
</protein>
<gene>
    <name evidence="2" type="ORF">Aco03nite_054360</name>
</gene>
<dbReference type="InterPro" id="IPR006311">
    <property type="entry name" value="TAT_signal"/>
</dbReference>
<keyword evidence="3" id="KW-1185">Reference proteome</keyword>
<dbReference type="EMBL" id="BOMG01000064">
    <property type="protein sequence ID" value="GID57032.1"/>
    <property type="molecule type" value="Genomic_DNA"/>
</dbReference>
<name>A0ABQ3XEW3_9ACTN</name>
<feature type="region of interest" description="Disordered" evidence="1">
    <location>
        <begin position="146"/>
        <end position="177"/>
    </location>
</feature>
<sequence>MSARLSRRTLLVLMAGSAGTTMIDIGPAAAAAPVTYRIEGSDATVALAAAAAPVLLYAARRFHYEVDPIRPGEVAPLFGGTGVLLRPGAYPAGATDVLFPAQVLVIRDILVGCGGLVRWGGDDRTPSAGLFRLDVRPGDPRLAAWHAAGGSTPGSSPDPLQPSRRTAARNLKNRQTR</sequence>
<dbReference type="Proteomes" id="UP000612282">
    <property type="component" value="Unassembled WGS sequence"/>
</dbReference>
<reference evidence="2 3" key="1">
    <citation type="submission" date="2021-01" db="EMBL/GenBank/DDBJ databases">
        <title>Whole genome shotgun sequence of Actinoplanes couchii NBRC 106145.</title>
        <authorList>
            <person name="Komaki H."/>
            <person name="Tamura T."/>
        </authorList>
    </citation>
    <scope>NUCLEOTIDE SEQUENCE [LARGE SCALE GENOMIC DNA]</scope>
    <source>
        <strain evidence="2 3">NBRC 106145</strain>
    </source>
</reference>
<dbReference type="PROSITE" id="PS51318">
    <property type="entry name" value="TAT"/>
    <property type="match status" value="1"/>
</dbReference>
<dbReference type="RefSeq" id="WP_203799189.1">
    <property type="nucleotide sequence ID" value="NZ_BAAAQE010000094.1"/>
</dbReference>